<dbReference type="AlphaFoldDB" id="A0ABD1EK71"/>
<accession>A0ABD1EK71</accession>
<dbReference type="Proteomes" id="UP001566132">
    <property type="component" value="Unassembled WGS sequence"/>
</dbReference>
<proteinExistence type="predicted"/>
<organism evidence="1 2">
    <name type="scientific">Hypothenemus hampei</name>
    <name type="common">Coffee berry borer</name>
    <dbReference type="NCBI Taxonomy" id="57062"/>
    <lineage>
        <taxon>Eukaryota</taxon>
        <taxon>Metazoa</taxon>
        <taxon>Ecdysozoa</taxon>
        <taxon>Arthropoda</taxon>
        <taxon>Hexapoda</taxon>
        <taxon>Insecta</taxon>
        <taxon>Pterygota</taxon>
        <taxon>Neoptera</taxon>
        <taxon>Endopterygota</taxon>
        <taxon>Coleoptera</taxon>
        <taxon>Polyphaga</taxon>
        <taxon>Cucujiformia</taxon>
        <taxon>Curculionidae</taxon>
        <taxon>Scolytinae</taxon>
        <taxon>Hypothenemus</taxon>
    </lineage>
</organism>
<evidence type="ECO:0000313" key="1">
    <source>
        <dbReference type="EMBL" id="KAL1493637.1"/>
    </source>
</evidence>
<dbReference type="EMBL" id="JBDJPC010000007">
    <property type="protein sequence ID" value="KAL1493637.1"/>
    <property type="molecule type" value="Genomic_DNA"/>
</dbReference>
<reference evidence="1 2" key="1">
    <citation type="submission" date="2024-05" db="EMBL/GenBank/DDBJ databases">
        <title>Genetic variation in Jamaican populations of the coffee berry borer (Hypothenemus hampei).</title>
        <authorList>
            <person name="Errbii M."/>
            <person name="Myrie A."/>
        </authorList>
    </citation>
    <scope>NUCLEOTIDE SEQUENCE [LARGE SCALE GENOMIC DNA]</scope>
    <source>
        <strain evidence="1">JA-Hopewell-2020-01-JO</strain>
        <tissue evidence="1">Whole body</tissue>
    </source>
</reference>
<comment type="caution">
    <text evidence="1">The sequence shown here is derived from an EMBL/GenBank/DDBJ whole genome shotgun (WGS) entry which is preliminary data.</text>
</comment>
<protein>
    <submittedName>
        <fullName evidence="1">Uncharacterized protein</fullName>
    </submittedName>
</protein>
<sequence>MPGHSYLECDRDIGLEYQKIAAELPQHWISELKSCRVKPTSFDVNNFVVNLVTTPLLSREKFRDLQHLKKFCGPEAQKFFEKLPN</sequence>
<gene>
    <name evidence="1" type="ORF">ABEB36_009336</name>
</gene>
<name>A0ABD1EK71_HYPHA</name>
<evidence type="ECO:0000313" key="2">
    <source>
        <dbReference type="Proteomes" id="UP001566132"/>
    </source>
</evidence>
<keyword evidence="2" id="KW-1185">Reference proteome</keyword>